<evidence type="ECO:0000259" key="6">
    <source>
        <dbReference type="Pfam" id="PF00675"/>
    </source>
</evidence>
<dbReference type="Pfam" id="PF05193">
    <property type="entry name" value="Peptidase_M16_C"/>
    <property type="match status" value="1"/>
</dbReference>
<dbReference type="Gene3D" id="3.30.830.10">
    <property type="entry name" value="Metalloenzyme, LuxS/M16 peptidase-like"/>
    <property type="match status" value="2"/>
</dbReference>
<organism evidence="8 9">
    <name type="scientific">Parvicella tangerina</name>
    <dbReference type="NCBI Taxonomy" id="2829795"/>
    <lineage>
        <taxon>Bacteria</taxon>
        <taxon>Pseudomonadati</taxon>
        <taxon>Bacteroidota</taxon>
        <taxon>Flavobacteriia</taxon>
        <taxon>Flavobacteriales</taxon>
        <taxon>Parvicellaceae</taxon>
        <taxon>Parvicella</taxon>
    </lineage>
</organism>
<dbReference type="GO" id="GO:0008237">
    <property type="term" value="F:metallopeptidase activity"/>
    <property type="evidence" value="ECO:0007669"/>
    <property type="project" value="UniProtKB-KW"/>
</dbReference>
<dbReference type="InterPro" id="IPR011765">
    <property type="entry name" value="Pept_M16_N"/>
</dbReference>
<dbReference type="InterPro" id="IPR011249">
    <property type="entry name" value="Metalloenz_LuxS/M16"/>
</dbReference>
<gene>
    <name evidence="8" type="ORF">CRYO30217_02491</name>
</gene>
<dbReference type="RefSeq" id="WP_258542719.1">
    <property type="nucleotide sequence ID" value="NZ_OU015584.1"/>
</dbReference>
<evidence type="ECO:0000313" key="9">
    <source>
        <dbReference type="Proteomes" id="UP000683507"/>
    </source>
</evidence>
<dbReference type="EC" id="3.4.24.-" evidence="8"/>
<keyword evidence="5" id="KW-0482">Metalloprotease</keyword>
<feature type="domain" description="Peptidase M16 N-terminal" evidence="6">
    <location>
        <begin position="15"/>
        <end position="129"/>
    </location>
</feature>
<dbReference type="PANTHER" id="PTHR43690:SF17">
    <property type="entry name" value="PROTEIN YHJJ"/>
    <property type="match status" value="1"/>
</dbReference>
<evidence type="ECO:0000256" key="4">
    <source>
        <dbReference type="ARBA" id="ARBA00022833"/>
    </source>
</evidence>
<comment type="similarity">
    <text evidence="1">Belongs to the peptidase M16 family.</text>
</comment>
<dbReference type="AlphaFoldDB" id="A0A916JQD6"/>
<dbReference type="Proteomes" id="UP000683507">
    <property type="component" value="Chromosome"/>
</dbReference>
<dbReference type="InterPro" id="IPR050626">
    <property type="entry name" value="Peptidase_M16"/>
</dbReference>
<protein>
    <submittedName>
        <fullName evidence="8">Zinc protease</fullName>
        <ecNumber evidence="8">3.4.24.-</ecNumber>
    </submittedName>
</protein>
<evidence type="ECO:0000256" key="2">
    <source>
        <dbReference type="ARBA" id="ARBA00022670"/>
    </source>
</evidence>
<dbReference type="PANTHER" id="PTHR43690">
    <property type="entry name" value="NARDILYSIN"/>
    <property type="match status" value="1"/>
</dbReference>
<evidence type="ECO:0000256" key="1">
    <source>
        <dbReference type="ARBA" id="ARBA00007261"/>
    </source>
</evidence>
<sequence length="413" mass="47419">MIEFNKFKLTNGLTVIHHNDESTPLVAFNILYDVGARDEDENRTGFAHLFEHLMFGGSKHVPNFDEPLQKAGGQNNAFTSNDLTNYYCSLPKDNLETAFWLESDRMLELAFTPKSLEVQRNVVIEEFKQRYLNQPYGDVWLLLRPLAYKNHPYKWATIGKAIEHIADASMDEVKAFFYKHYTPQNAILCVAGDISLQTVEQLSNKYFGEIPSREKFNRNIPQEPQQQEYRELTVERDVPADAIYMAFHMCSRTDPNYHATDLISDILSRGRSSRLFKGLVLENPKFNEISAYVSGSIDNGLFMVTGKPAEGVSLKEAQELIWEYLEDLKSTLVTERELEKVKNKVESSNVFGEMTVLNKAMSLCFYELIADADAINHEVEKYKKVKLEDIKQIAGEIFRKENCSVLNYKAKKS</sequence>
<evidence type="ECO:0000256" key="3">
    <source>
        <dbReference type="ARBA" id="ARBA00022801"/>
    </source>
</evidence>
<dbReference type="SUPFAM" id="SSF63411">
    <property type="entry name" value="LuxS/MPP-like metallohydrolase"/>
    <property type="match status" value="2"/>
</dbReference>
<keyword evidence="4" id="KW-0862">Zinc</keyword>
<dbReference type="GO" id="GO:0046872">
    <property type="term" value="F:metal ion binding"/>
    <property type="evidence" value="ECO:0007669"/>
    <property type="project" value="InterPro"/>
</dbReference>
<dbReference type="InterPro" id="IPR007863">
    <property type="entry name" value="Peptidase_M16_C"/>
</dbReference>
<name>A0A916JQD6_9FLAO</name>
<feature type="domain" description="Peptidase M16 C-terminal" evidence="7">
    <location>
        <begin position="169"/>
        <end position="344"/>
    </location>
</feature>
<dbReference type="EMBL" id="OU015584">
    <property type="protein sequence ID" value="CAG5084536.1"/>
    <property type="molecule type" value="Genomic_DNA"/>
</dbReference>
<evidence type="ECO:0000256" key="5">
    <source>
        <dbReference type="ARBA" id="ARBA00023049"/>
    </source>
</evidence>
<keyword evidence="2 8" id="KW-0645">Protease</keyword>
<keyword evidence="3 8" id="KW-0378">Hydrolase</keyword>
<dbReference type="GO" id="GO:0006508">
    <property type="term" value="P:proteolysis"/>
    <property type="evidence" value="ECO:0007669"/>
    <property type="project" value="UniProtKB-KW"/>
</dbReference>
<accession>A0A916JQD6</accession>
<proteinExistence type="inferred from homology"/>
<dbReference type="Pfam" id="PF00675">
    <property type="entry name" value="Peptidase_M16"/>
    <property type="match status" value="1"/>
</dbReference>
<evidence type="ECO:0000259" key="7">
    <source>
        <dbReference type="Pfam" id="PF05193"/>
    </source>
</evidence>
<evidence type="ECO:0000313" key="8">
    <source>
        <dbReference type="EMBL" id="CAG5084536.1"/>
    </source>
</evidence>
<reference evidence="8" key="1">
    <citation type="submission" date="2021-04" db="EMBL/GenBank/DDBJ databases">
        <authorList>
            <person name="Rodrigo-Torres L."/>
            <person name="Arahal R. D."/>
            <person name="Lucena T."/>
        </authorList>
    </citation>
    <scope>NUCLEOTIDE SEQUENCE</scope>
    <source>
        <strain evidence="8">AS29M-1</strain>
    </source>
</reference>
<dbReference type="KEGG" id="ptan:CRYO30217_02491"/>
<keyword evidence="9" id="KW-1185">Reference proteome</keyword>